<sequence length="79" mass="8893">MEETEVEVTVIQQILLTGHMGQVISGEDSKMCIKHPAQNPTFAVLECLRDYEQKVEDHDILIIIHISSHAAIIPNTWSP</sequence>
<proteinExistence type="predicted"/>
<protein>
    <submittedName>
        <fullName evidence="1">Uncharacterized protein</fullName>
    </submittedName>
</protein>
<organism evidence="1 2">
    <name type="scientific">Candidozyma auris</name>
    <name type="common">Yeast</name>
    <name type="synonym">Candida auris</name>
    <dbReference type="NCBI Taxonomy" id="498019"/>
    <lineage>
        <taxon>Eukaryota</taxon>
        <taxon>Fungi</taxon>
        <taxon>Dikarya</taxon>
        <taxon>Ascomycota</taxon>
        <taxon>Saccharomycotina</taxon>
        <taxon>Pichiomycetes</taxon>
        <taxon>Metschnikowiaceae</taxon>
        <taxon>Candidozyma</taxon>
    </lineage>
</organism>
<reference evidence="2" key="1">
    <citation type="journal article" date="2015" name="BMC Genomics">
        <title>Draft genome of a commonly misdiagnosed multidrug resistant pathogen Candida auris.</title>
        <authorList>
            <person name="Chatterjee S."/>
            <person name="Alampalli S.V."/>
            <person name="Nageshan R.K."/>
            <person name="Chettiar S.T."/>
            <person name="Joshi S."/>
            <person name="Tatu U.S."/>
        </authorList>
    </citation>
    <scope>NUCLEOTIDE SEQUENCE [LARGE SCALE GENOMIC DNA]</scope>
    <source>
        <strain evidence="2">6684</strain>
    </source>
</reference>
<accession>A0A0L0P5B5</accession>
<evidence type="ECO:0000313" key="2">
    <source>
        <dbReference type="Proteomes" id="UP000037122"/>
    </source>
</evidence>
<dbReference type="EMBL" id="LGST01000011">
    <property type="protein sequence ID" value="KNE01435.1"/>
    <property type="molecule type" value="Genomic_DNA"/>
</dbReference>
<gene>
    <name evidence="1" type="ORF">QG37_01511</name>
</gene>
<evidence type="ECO:0000313" key="1">
    <source>
        <dbReference type="EMBL" id="KNE01435.1"/>
    </source>
</evidence>
<dbReference type="AlphaFoldDB" id="A0A0L0P5B5"/>
<dbReference type="Proteomes" id="UP000037122">
    <property type="component" value="Unassembled WGS sequence"/>
</dbReference>
<dbReference type="VEuPathDB" id="FungiDB:QG37_01511"/>
<name>A0A0L0P5B5_CANAR</name>
<comment type="caution">
    <text evidence="1">The sequence shown here is derived from an EMBL/GenBank/DDBJ whole genome shotgun (WGS) entry which is preliminary data.</text>
</comment>